<reference evidence="1 2" key="1">
    <citation type="submission" date="2021-06" db="EMBL/GenBank/DDBJ databases">
        <title>Description of novel taxa of the family Lachnospiraceae.</title>
        <authorList>
            <person name="Chaplin A.V."/>
            <person name="Sokolova S.R."/>
            <person name="Pikina A.P."/>
            <person name="Korzhanova M."/>
            <person name="Belova V."/>
            <person name="Korostin D."/>
            <person name="Efimov B.A."/>
        </authorList>
    </citation>
    <scope>NUCLEOTIDE SEQUENCE [LARGE SCALE GENOMIC DNA]</scope>
    <source>
        <strain evidence="1 2">ASD4241</strain>
    </source>
</reference>
<comment type="caution">
    <text evidence="1">The sequence shown here is derived from an EMBL/GenBank/DDBJ whole genome shotgun (WGS) entry which is preliminary data.</text>
</comment>
<dbReference type="Pfam" id="PF09484">
    <property type="entry name" value="Cas_TM1802"/>
    <property type="match status" value="1"/>
</dbReference>
<accession>A0ABS6K2Z3</accession>
<keyword evidence="2" id="KW-1185">Reference proteome</keyword>
<dbReference type="InterPro" id="IPR013420">
    <property type="entry name" value="CRISPR-assoc_prot_Cas8b/Csh1_C"/>
</dbReference>
<dbReference type="RefSeq" id="WP_158352619.1">
    <property type="nucleotide sequence ID" value="NZ_JAHQCX010000001.1"/>
</dbReference>
<dbReference type="EMBL" id="JAHQCX010000001">
    <property type="protein sequence ID" value="MBU9724871.1"/>
    <property type="molecule type" value="Genomic_DNA"/>
</dbReference>
<protein>
    <submittedName>
        <fullName evidence="1">TIGR02556 family CRISPR-associated protein</fullName>
    </submittedName>
</protein>
<sequence length="661" mass="76177">MQEGMIQIGKTLMNDGSSILDNLITELAPVRRDAKGNELQLYMLKFDFSTDECRVSVDVNEQMSENSARRYCYIGSAPGANSKQWYCTSGNSFYHLSETIPNLCELDLGDELNSKLTFIRDTYFVDLGEDFKSNKNRYTFHVGLLSNDNYDIKAYRDTLRDLPEKEQKALLKKEVTEAFDQYLAVHYGMKLQKNFGLFTILIDAEPLCEREEYKAAILKEKEGTSGKQDNKKNLIEGHCYNCGTTTQLRDDIIIEIKSYTTNLYGFASGVDKKNYRKNMLLCQDCLNAYLAGEKYVKNNMNLSLARFHVYLYPHFIWGEPLDREGLDIICDRIKHKFKTISNVETVQQLKESIDDELAYQEREDETCYSINLIFYKQAQKATKIQRFIKDVAPSRFDFIANCLDRTQDLYLRLLGGRTDRTILNLRMIYYLMPIRLDEKNEAREFRNLLGLYDAILSGKLLKKQYIIRNLNACAKVIYYEEKGFNISGSELEATVVRGTALLKFLEFMQLIKGGVEMEVKSLHCGDELKEFIREMGYKQEEAALFLLGTLMGTIGVEQYKRTKNTSSKNKPILNKLNFGGMDKNKILRLAGDVFAKLKQEKLLESKTELIYSDFTELCTPQLSNWGLSKEENLFCILSGYSYTTRKAILGKKKENGGKENE</sequence>
<dbReference type="NCBIfam" id="TIGR02591">
    <property type="entry name" value="cas_Csh1"/>
    <property type="match status" value="1"/>
</dbReference>
<dbReference type="NCBIfam" id="TIGR02556">
    <property type="entry name" value="cas_TM1802"/>
    <property type="match status" value="1"/>
</dbReference>
<dbReference type="InterPro" id="IPR013389">
    <property type="entry name" value="CRISPR-assoc_prot_Cas8b"/>
</dbReference>
<proteinExistence type="predicted"/>
<organism evidence="1 2">
    <name type="scientific">Diplocloster modestus</name>
    <dbReference type="NCBI Taxonomy" id="2850322"/>
    <lineage>
        <taxon>Bacteria</taxon>
        <taxon>Bacillati</taxon>
        <taxon>Bacillota</taxon>
        <taxon>Clostridia</taxon>
        <taxon>Lachnospirales</taxon>
        <taxon>Lachnospiraceae</taxon>
        <taxon>Diplocloster</taxon>
    </lineage>
</organism>
<gene>
    <name evidence="1" type="ORF">KTH90_02465</name>
</gene>
<evidence type="ECO:0000313" key="1">
    <source>
        <dbReference type="EMBL" id="MBU9724871.1"/>
    </source>
</evidence>
<dbReference type="Proteomes" id="UP001314681">
    <property type="component" value="Unassembled WGS sequence"/>
</dbReference>
<name>A0ABS6K2Z3_9FIRM</name>
<evidence type="ECO:0000313" key="2">
    <source>
        <dbReference type="Proteomes" id="UP001314681"/>
    </source>
</evidence>